<keyword evidence="1" id="KW-0812">Transmembrane</keyword>
<accession>A0A1Y2DK49</accession>
<dbReference type="EMBL" id="MCFJ01000013">
    <property type="protein sequence ID" value="ORY59581.1"/>
    <property type="molecule type" value="Genomic_DNA"/>
</dbReference>
<organism evidence="2 3">
    <name type="scientific">Pseudomassariella vexata</name>
    <dbReference type="NCBI Taxonomy" id="1141098"/>
    <lineage>
        <taxon>Eukaryota</taxon>
        <taxon>Fungi</taxon>
        <taxon>Dikarya</taxon>
        <taxon>Ascomycota</taxon>
        <taxon>Pezizomycotina</taxon>
        <taxon>Sordariomycetes</taxon>
        <taxon>Xylariomycetidae</taxon>
        <taxon>Amphisphaeriales</taxon>
        <taxon>Pseudomassariaceae</taxon>
        <taxon>Pseudomassariella</taxon>
    </lineage>
</organism>
<gene>
    <name evidence="2" type="ORF">BCR38DRAFT_444965</name>
</gene>
<evidence type="ECO:0000313" key="3">
    <source>
        <dbReference type="Proteomes" id="UP000193689"/>
    </source>
</evidence>
<sequence length="53" mass="6363">MIRNTRIKARGSYSLTTRAIPDFFVGLQFGGWWSFILLLFLFTHVSHWQWWSS</sequence>
<dbReference type="InParanoid" id="A0A1Y2DK49"/>
<dbReference type="Proteomes" id="UP000193689">
    <property type="component" value="Unassembled WGS sequence"/>
</dbReference>
<keyword evidence="1" id="KW-1133">Transmembrane helix</keyword>
<dbReference type="GeneID" id="63777182"/>
<feature type="transmembrane region" description="Helical" evidence="1">
    <location>
        <begin position="20"/>
        <end position="42"/>
    </location>
</feature>
<keyword evidence="1" id="KW-0472">Membrane</keyword>
<keyword evidence="3" id="KW-1185">Reference proteome</keyword>
<comment type="caution">
    <text evidence="2">The sequence shown here is derived from an EMBL/GenBank/DDBJ whole genome shotgun (WGS) entry which is preliminary data.</text>
</comment>
<name>A0A1Y2DK49_9PEZI</name>
<reference evidence="2 3" key="1">
    <citation type="submission" date="2016-07" db="EMBL/GenBank/DDBJ databases">
        <title>Pervasive Adenine N6-methylation of Active Genes in Fungi.</title>
        <authorList>
            <consortium name="DOE Joint Genome Institute"/>
            <person name="Mondo S.J."/>
            <person name="Dannebaum R.O."/>
            <person name="Kuo R.C."/>
            <person name="Labutti K."/>
            <person name="Haridas S."/>
            <person name="Kuo A."/>
            <person name="Salamov A."/>
            <person name="Ahrendt S.R."/>
            <person name="Lipzen A."/>
            <person name="Sullivan W."/>
            <person name="Andreopoulos W.B."/>
            <person name="Clum A."/>
            <person name="Lindquist E."/>
            <person name="Daum C."/>
            <person name="Ramamoorthy G.K."/>
            <person name="Gryganskyi A."/>
            <person name="Culley D."/>
            <person name="Magnuson J.K."/>
            <person name="James T.Y."/>
            <person name="O'Malley M.A."/>
            <person name="Stajich J.E."/>
            <person name="Spatafora J.W."/>
            <person name="Visel A."/>
            <person name="Grigoriev I.V."/>
        </authorList>
    </citation>
    <scope>NUCLEOTIDE SEQUENCE [LARGE SCALE GENOMIC DNA]</scope>
    <source>
        <strain evidence="2 3">CBS 129021</strain>
    </source>
</reference>
<evidence type="ECO:0000256" key="1">
    <source>
        <dbReference type="SAM" id="Phobius"/>
    </source>
</evidence>
<dbReference type="RefSeq" id="XP_040712155.1">
    <property type="nucleotide sequence ID" value="XM_040860970.1"/>
</dbReference>
<proteinExistence type="predicted"/>
<protein>
    <submittedName>
        <fullName evidence="2">Uncharacterized protein</fullName>
    </submittedName>
</protein>
<evidence type="ECO:0000313" key="2">
    <source>
        <dbReference type="EMBL" id="ORY59581.1"/>
    </source>
</evidence>
<dbReference type="AlphaFoldDB" id="A0A1Y2DK49"/>